<dbReference type="InterPro" id="IPR000504">
    <property type="entry name" value="RRM_dom"/>
</dbReference>
<keyword evidence="5" id="KW-1185">Reference proteome</keyword>
<dbReference type="InterPro" id="IPR012677">
    <property type="entry name" value="Nucleotide-bd_a/b_plait_sf"/>
</dbReference>
<dbReference type="EMBL" id="CAXAMN010026028">
    <property type="protein sequence ID" value="CAK9100087.1"/>
    <property type="molecule type" value="Genomic_DNA"/>
</dbReference>
<keyword evidence="1" id="KW-0694">RNA-binding</keyword>
<dbReference type="PANTHER" id="PTHR15241:SF304">
    <property type="entry name" value="RRM DOMAIN-CONTAINING PROTEIN"/>
    <property type="match status" value="1"/>
</dbReference>
<organism evidence="4 5">
    <name type="scientific">Durusdinium trenchii</name>
    <dbReference type="NCBI Taxonomy" id="1381693"/>
    <lineage>
        <taxon>Eukaryota</taxon>
        <taxon>Sar</taxon>
        <taxon>Alveolata</taxon>
        <taxon>Dinophyceae</taxon>
        <taxon>Suessiales</taxon>
        <taxon>Symbiodiniaceae</taxon>
        <taxon>Durusdinium</taxon>
    </lineage>
</organism>
<reference evidence="4 5" key="1">
    <citation type="submission" date="2024-02" db="EMBL/GenBank/DDBJ databases">
        <authorList>
            <person name="Chen Y."/>
            <person name="Shah S."/>
            <person name="Dougan E. K."/>
            <person name="Thang M."/>
            <person name="Chan C."/>
        </authorList>
    </citation>
    <scope>NUCLEOTIDE SEQUENCE [LARGE SCALE GENOMIC DNA]</scope>
</reference>
<accession>A0ABP0RLK7</accession>
<evidence type="ECO:0000313" key="5">
    <source>
        <dbReference type="Proteomes" id="UP001642484"/>
    </source>
</evidence>
<evidence type="ECO:0000256" key="2">
    <source>
        <dbReference type="SAM" id="MobiDB-lite"/>
    </source>
</evidence>
<dbReference type="InterPro" id="IPR029063">
    <property type="entry name" value="SAM-dependent_MTases_sf"/>
</dbReference>
<dbReference type="InterPro" id="IPR035979">
    <property type="entry name" value="RBD_domain_sf"/>
</dbReference>
<dbReference type="PROSITE" id="PS50102">
    <property type="entry name" value="RRM"/>
    <property type="match status" value="4"/>
</dbReference>
<dbReference type="CDD" id="cd00590">
    <property type="entry name" value="RRM_SF"/>
    <property type="match status" value="2"/>
</dbReference>
<evidence type="ECO:0000256" key="1">
    <source>
        <dbReference type="PROSITE-ProRule" id="PRU00176"/>
    </source>
</evidence>
<proteinExistence type="predicted"/>
<feature type="compositionally biased region" description="Pro residues" evidence="2">
    <location>
        <begin position="937"/>
        <end position="959"/>
    </location>
</feature>
<dbReference type="SUPFAM" id="SSF53335">
    <property type="entry name" value="S-adenosyl-L-methionine-dependent methyltransferases"/>
    <property type="match status" value="1"/>
</dbReference>
<dbReference type="PANTHER" id="PTHR15241">
    <property type="entry name" value="TRANSFORMER-2-RELATED"/>
    <property type="match status" value="1"/>
</dbReference>
<dbReference type="Pfam" id="PF00076">
    <property type="entry name" value="RRM_1"/>
    <property type="match status" value="3"/>
</dbReference>
<dbReference type="Gene3D" id="3.40.50.150">
    <property type="entry name" value="Vaccinia Virus protein VP39"/>
    <property type="match status" value="1"/>
</dbReference>
<feature type="domain" description="RRM" evidence="3">
    <location>
        <begin position="655"/>
        <end position="730"/>
    </location>
</feature>
<comment type="caution">
    <text evidence="4">The sequence shown here is derived from an EMBL/GenBank/DDBJ whole genome shotgun (WGS) entry which is preliminary data.</text>
</comment>
<dbReference type="Gene3D" id="3.30.70.330">
    <property type="match status" value="4"/>
</dbReference>
<feature type="region of interest" description="Disordered" evidence="2">
    <location>
        <begin position="898"/>
        <end position="977"/>
    </location>
</feature>
<dbReference type="SUPFAM" id="SSF54928">
    <property type="entry name" value="RNA-binding domain, RBD"/>
    <property type="match status" value="3"/>
</dbReference>
<protein>
    <recommendedName>
        <fullName evidence="3">RRM domain-containing protein</fullName>
    </recommendedName>
</protein>
<gene>
    <name evidence="4" type="ORF">CCMP2556_LOCUS47331</name>
</gene>
<feature type="domain" description="RRM" evidence="3">
    <location>
        <begin position="737"/>
        <end position="813"/>
    </location>
</feature>
<feature type="domain" description="RRM" evidence="3">
    <location>
        <begin position="551"/>
        <end position="625"/>
    </location>
</feature>
<evidence type="ECO:0000259" key="3">
    <source>
        <dbReference type="PROSITE" id="PS50102"/>
    </source>
</evidence>
<sequence length="977" mass="108753">MRSGIRFACATFIADWLGAGELFQISEEEFGTREVEWSPDHSHEADRHELKSTPLIGERPLKAYKELMDNNVEVSLQDFRLSAGGGYRPLFSEEELRALFADHLQLRTVDPNWERPPQRHLEGHACGTDGLCEAPDPSLCIDQLLPVLLREVHHAMEFIHGEVEVLQTVALMTGTSAAAGRTPPLFGRAASTVAALEMVLGVFLGVFERIDFNPRLASCLATPMGQELRGAVQRALEDHKALVPALREMRWELASYSRLAHAKYGSQWHADTALHVASQAEWALYHLARLDEHFAERLGIAEETEGNLALLQPEPLKVEPPTDWALELRTALHVEGELLHLDKGLLRFLLRDLLYRDEHVCDLGAFAGHYSLWLNDTGLVTSFAFDAVTAVTASVRPMDLTEEGAAAELPIRCAVVLCLEVLEHIPRHQEEVALKNLGRLAGRALVLSWAPPHIPGPGHINQRPTLDAWARVEEVTGLQRSHELTEEAQARSEIPWIRESVAIFFRVPGATCLVYLGDAALAQMAVQVLQGYSLRRHSLNFMAAAVPQGSGTIFVGNLPSEADELSLHELFSSQAAVADIRLVRHETVCFGFVDFKNHHDAMKALEELQGVKYLGRALRLDEQQVRPNFTPVLSRCPPARERGETKLKRHGPDARKLFVGGISPEIKEEEVQQSLEALKGATEVSIHQNKNKLGSYAFVWFSTPELAEEAMQKRLVVCAGQKFHLERTMKKKEEPRTDLMVCGLPEDAQPQELQEVFDSVANVVEVEMLPSNGSGAAARVSFLDAKELEKGQGFLQQGASLRGASLRLRSRSPRRRSQLSRPHLIVKNLVSPEEETLRDAFSVMGKLRRVKMIFEKDWGDFKRCAFLEYEDAEVVEDAIQALNNSSLMGECIKVERYRSLTPERTQTRSPSPPAQKRSKRRRRGGKADVAERAPPGEWTPPPAWPVAPYPPAAPYPVAPPGRSGDGKRAGETWAETA</sequence>
<dbReference type="Proteomes" id="UP001642484">
    <property type="component" value="Unassembled WGS sequence"/>
</dbReference>
<name>A0ABP0RLK7_9DINO</name>
<dbReference type="SMART" id="SM00360">
    <property type="entry name" value="RRM"/>
    <property type="match status" value="4"/>
</dbReference>
<evidence type="ECO:0000313" key="4">
    <source>
        <dbReference type="EMBL" id="CAK9100087.1"/>
    </source>
</evidence>
<feature type="domain" description="RRM" evidence="3">
    <location>
        <begin position="822"/>
        <end position="899"/>
    </location>
</feature>